<accession>A0A6J4V099</accession>
<organism evidence="11">
    <name type="scientific">uncultured Truepera sp</name>
    <dbReference type="NCBI Taxonomy" id="543023"/>
    <lineage>
        <taxon>Bacteria</taxon>
        <taxon>Thermotogati</taxon>
        <taxon>Deinococcota</taxon>
        <taxon>Deinococci</taxon>
        <taxon>Trueperales</taxon>
        <taxon>Trueperaceae</taxon>
        <taxon>Truepera</taxon>
        <taxon>environmental samples</taxon>
    </lineage>
</organism>
<gene>
    <name evidence="11" type="ORF">AVDCRST_MAG86-1091</name>
</gene>
<protein>
    <submittedName>
        <fullName evidence="11">Uncharacterized protein</fullName>
    </submittedName>
</protein>
<dbReference type="EMBL" id="CADCWP010000068">
    <property type="protein sequence ID" value="CAA9564805.1"/>
    <property type="molecule type" value="Genomic_DNA"/>
</dbReference>
<dbReference type="PROSITE" id="PS00137">
    <property type="entry name" value="SUBTILASE_HIS"/>
    <property type="match status" value="1"/>
</dbReference>
<dbReference type="PROSITE" id="PS51892">
    <property type="entry name" value="SUBTILASE"/>
    <property type="match status" value="1"/>
</dbReference>
<evidence type="ECO:0000256" key="3">
    <source>
        <dbReference type="ARBA" id="ARBA00022801"/>
    </source>
</evidence>
<dbReference type="InterPro" id="IPR023827">
    <property type="entry name" value="Peptidase_S8_Asp-AS"/>
</dbReference>
<dbReference type="PANTHER" id="PTHR43806">
    <property type="entry name" value="PEPTIDASE S8"/>
    <property type="match status" value="1"/>
</dbReference>
<dbReference type="InterPro" id="IPR000209">
    <property type="entry name" value="Peptidase_S8/S53_dom"/>
</dbReference>
<dbReference type="PRINTS" id="PR00723">
    <property type="entry name" value="SUBTILISIN"/>
</dbReference>
<reference evidence="11" key="1">
    <citation type="submission" date="2020-02" db="EMBL/GenBank/DDBJ databases">
        <authorList>
            <person name="Meier V. D."/>
        </authorList>
    </citation>
    <scope>NUCLEOTIDE SEQUENCE</scope>
    <source>
        <strain evidence="11">AVDCRST_MAG86</strain>
    </source>
</reference>
<dbReference type="PANTHER" id="PTHR43806:SF11">
    <property type="entry name" value="CEREVISIN-RELATED"/>
    <property type="match status" value="1"/>
</dbReference>
<dbReference type="PROSITE" id="PS00136">
    <property type="entry name" value="SUBTILASE_ASP"/>
    <property type="match status" value="1"/>
</dbReference>
<feature type="active site" description="Charge relay system" evidence="5">
    <location>
        <position position="479"/>
    </location>
</feature>
<dbReference type="InterPro" id="IPR050131">
    <property type="entry name" value="Peptidase_S8_subtilisin-like"/>
</dbReference>
<dbReference type="Pfam" id="PF00082">
    <property type="entry name" value="Peptidase_S8"/>
    <property type="match status" value="1"/>
</dbReference>
<feature type="chain" id="PRO_5026712998" evidence="8">
    <location>
        <begin position="20"/>
        <end position="752"/>
    </location>
</feature>
<keyword evidence="2 5" id="KW-0645">Protease</keyword>
<feature type="active site" description="Charge relay system" evidence="5">
    <location>
        <position position="248"/>
    </location>
</feature>
<feature type="region of interest" description="Disordered" evidence="7">
    <location>
        <begin position="274"/>
        <end position="294"/>
    </location>
</feature>
<keyword evidence="3 5" id="KW-0378">Hydrolase</keyword>
<evidence type="ECO:0000256" key="4">
    <source>
        <dbReference type="ARBA" id="ARBA00022825"/>
    </source>
</evidence>
<keyword evidence="8" id="KW-0732">Signal</keyword>
<dbReference type="InterPro" id="IPR015500">
    <property type="entry name" value="Peptidase_S8_subtilisin-rel"/>
</dbReference>
<evidence type="ECO:0000256" key="8">
    <source>
        <dbReference type="SAM" id="SignalP"/>
    </source>
</evidence>
<dbReference type="InterPro" id="IPR054399">
    <property type="entry name" value="Fervidolysin-like_N_prodom"/>
</dbReference>
<dbReference type="Pfam" id="PF22148">
    <property type="entry name" value="Fervidolysin_NPro-like"/>
    <property type="match status" value="1"/>
</dbReference>
<evidence type="ECO:0000256" key="6">
    <source>
        <dbReference type="RuleBase" id="RU003355"/>
    </source>
</evidence>
<dbReference type="InterPro" id="IPR022398">
    <property type="entry name" value="Peptidase_S8_His-AS"/>
</dbReference>
<dbReference type="InterPro" id="IPR023828">
    <property type="entry name" value="Peptidase_S8_Ser-AS"/>
</dbReference>
<evidence type="ECO:0000313" key="11">
    <source>
        <dbReference type="EMBL" id="CAA9564805.1"/>
    </source>
</evidence>
<dbReference type="SUPFAM" id="SSF52743">
    <property type="entry name" value="Subtilisin-like"/>
    <property type="match status" value="1"/>
</dbReference>
<feature type="signal peptide" evidence="8">
    <location>
        <begin position="1"/>
        <end position="19"/>
    </location>
</feature>
<feature type="active site" description="Charge relay system" evidence="5">
    <location>
        <position position="293"/>
    </location>
</feature>
<evidence type="ECO:0000256" key="5">
    <source>
        <dbReference type="PROSITE-ProRule" id="PRU01240"/>
    </source>
</evidence>
<dbReference type="PROSITE" id="PS51257">
    <property type="entry name" value="PROKAR_LIPOPROTEIN"/>
    <property type="match status" value="1"/>
</dbReference>
<dbReference type="GO" id="GO:0004252">
    <property type="term" value="F:serine-type endopeptidase activity"/>
    <property type="evidence" value="ECO:0007669"/>
    <property type="project" value="UniProtKB-UniRule"/>
</dbReference>
<evidence type="ECO:0000259" key="10">
    <source>
        <dbReference type="Pfam" id="PF22148"/>
    </source>
</evidence>
<evidence type="ECO:0000256" key="2">
    <source>
        <dbReference type="ARBA" id="ARBA00022670"/>
    </source>
</evidence>
<evidence type="ECO:0000259" key="9">
    <source>
        <dbReference type="Pfam" id="PF00082"/>
    </source>
</evidence>
<feature type="domain" description="Peptidase S8/S53" evidence="9">
    <location>
        <begin position="241"/>
        <end position="525"/>
    </location>
</feature>
<evidence type="ECO:0000256" key="7">
    <source>
        <dbReference type="SAM" id="MobiDB-lite"/>
    </source>
</evidence>
<dbReference type="AlphaFoldDB" id="A0A6J4V099"/>
<name>A0A6J4V099_9DEIN</name>
<keyword evidence="4 5" id="KW-0720">Serine protease</keyword>
<dbReference type="Gene3D" id="3.40.50.200">
    <property type="entry name" value="Peptidase S8/S53 domain"/>
    <property type="match status" value="1"/>
</dbReference>
<feature type="domain" description="Fervidolysin-like N-terminal prodomain" evidence="10">
    <location>
        <begin position="124"/>
        <end position="204"/>
    </location>
</feature>
<dbReference type="InterPro" id="IPR036852">
    <property type="entry name" value="Peptidase_S8/S53_dom_sf"/>
</dbReference>
<evidence type="ECO:0000256" key="1">
    <source>
        <dbReference type="ARBA" id="ARBA00011073"/>
    </source>
</evidence>
<comment type="similarity">
    <text evidence="1 5 6">Belongs to the peptidase S8 family.</text>
</comment>
<dbReference type="PROSITE" id="PS00138">
    <property type="entry name" value="SUBTILASE_SER"/>
    <property type="match status" value="1"/>
</dbReference>
<dbReference type="GO" id="GO:0006508">
    <property type="term" value="P:proteolysis"/>
    <property type="evidence" value="ECO:0007669"/>
    <property type="project" value="UniProtKB-KW"/>
</dbReference>
<proteinExistence type="inferred from homology"/>
<sequence length="752" mass="75497">MRRVGFWLVMGLLTGALTACPRGEDAAGTLQVDILGLPAGTRVTVEVVGPNGFAQQLTQSETLTELAVGSYLVTAGAVPGYTAAVVGSPATVSAGATTRVSVTYQVSGVGAGGSISGTLSIVGTAVEASAAPFVPGEVIVKFRPGVRAQAVGALERLRDLPLEGVGLYRMAAELRAQSTDLETDTLRLVAQLSARGDVVYAHPNYLLEAYAEPNDPRYAEQWHLRAVNLPAAWEQTTGSADVTVAVIDSGVAPTHPDLTGKLAAGYDFVSNAQFSGDGDGRDGDPTDPGGDFHGSHVAGTIAAATDNGVGVAGVSWGSRILPVRVLGRDSGDLADAVDGILWSVGENVPGVPTNPNPADVLNLSLGGPFPCSSSQAQSLQDAFDRANEVGAVVVVAAGNDGADASSSTPASCGGVIVVGATTLAGTRAPYSNYGARIAVMAPGGNLSGDGDANGYPDGVLSTVQNPAGEADYAYFEGTSMASPHVAGVVALMKSVRPTLSGAEARDILKTTARPITDPLCAVGCGSGLIDAAAALAALETPAAPDFALSLSPATVSLAAGASVSTEVLISRSGGFTGEVAFSVSDLPSGLSASFTPSATSGDSTRLTLSATTGVTGEYTLEVQGVGDGISSTVPLSVVIEGDEPDLDIAGSYVFACPTTARVCNVGRLPAVRIETGGSSADYTIPDVPAGDYNVIGWNDLNTNAQVDNGEPIGAFPTINTPSVVNPPASGVDFTLAPALGTQVGVQGSLKGR</sequence>